<protein>
    <recommendedName>
        <fullName evidence="2 3">EGF-like domain-containing protein</fullName>
    </recommendedName>
</protein>
<feature type="domain" description="EGF-like" evidence="2 3">
    <location>
        <begin position="402"/>
        <end position="413"/>
    </location>
</feature>
<reference evidence="5 6" key="2">
    <citation type="submission" date="2024-07" db="EMBL/GenBank/DDBJ databases">
        <authorList>
            <person name="Akdeniz Z."/>
        </authorList>
    </citation>
    <scope>NUCLEOTIDE SEQUENCE [LARGE SCALE GENOMIC DNA]</scope>
</reference>
<evidence type="ECO:0000259" key="2">
    <source>
        <dbReference type="PROSITE" id="PS00022"/>
    </source>
</evidence>
<keyword evidence="1" id="KW-0472">Membrane</keyword>
<dbReference type="Proteomes" id="UP001642409">
    <property type="component" value="Unassembled WGS sequence"/>
</dbReference>
<dbReference type="EMBL" id="CATOUU010001088">
    <property type="protein sequence ID" value="CAI9971011.1"/>
    <property type="molecule type" value="Genomic_DNA"/>
</dbReference>
<dbReference type="PROSITE" id="PS01186">
    <property type="entry name" value="EGF_2"/>
    <property type="match status" value="1"/>
</dbReference>
<keyword evidence="1" id="KW-1133">Transmembrane helix</keyword>
<evidence type="ECO:0000313" key="4">
    <source>
        <dbReference type="EMBL" id="CAI9971011.1"/>
    </source>
</evidence>
<dbReference type="PROSITE" id="PS00022">
    <property type="entry name" value="EGF_1"/>
    <property type="match status" value="1"/>
</dbReference>
<comment type="caution">
    <text evidence="4">The sequence shown here is derived from an EMBL/GenBank/DDBJ whole genome shotgun (WGS) entry which is preliminary data.</text>
</comment>
<evidence type="ECO:0000259" key="3">
    <source>
        <dbReference type="PROSITE" id="PS01186"/>
    </source>
</evidence>
<gene>
    <name evidence="4" type="ORF">HINF_LOCUS58656</name>
    <name evidence="5" type="ORF">HINF_LOCUS61560</name>
</gene>
<sequence>MIYITLVFQVSLVNNQEEFVEALKEEFPIVVLKSSFKIDTDTLNIKNTVIYGNNHTIQAQLKQQLFQNIINSSIHNIIFEFSLTETETFGLSQMIQDSIFDSVFIFETVISSNCFGLTKSLTHSKLQTVVLYFQIQGENQNPSTVNGIAQVIEDSILMNCSLKVDYQQNATYNVFLLGYDVKNIFITGFGAKLLSYDKPLIQNIFSNSIKNATLNQIVFYYTLSKHFLLTQNFTLAQQCTDFNITDLFYKSKAKYQSETNCKIQLLNNQIDIDLFLQLTTKPDYFQKSVSDLYLKIQTSNQWDYSQTYGTVYYYFKSCDAMLDGSDCQQDSCGLLQDDLVCNGQQCIYNNQFLCNCKENRNQFNQCLDCAENFMEDEYKICRKIVPNKHGKCYEAESGIVRCTCEFPYSGHKCTVNGQTYGICFSSAMFTIFIMIFAGIKAVEYHSSKQQKLIMAQLVDELELNDN</sequence>
<organism evidence="4">
    <name type="scientific">Hexamita inflata</name>
    <dbReference type="NCBI Taxonomy" id="28002"/>
    <lineage>
        <taxon>Eukaryota</taxon>
        <taxon>Metamonada</taxon>
        <taxon>Diplomonadida</taxon>
        <taxon>Hexamitidae</taxon>
        <taxon>Hexamitinae</taxon>
        <taxon>Hexamita</taxon>
    </lineage>
</organism>
<evidence type="ECO:0000313" key="5">
    <source>
        <dbReference type="EMBL" id="CAL6083101.1"/>
    </source>
</evidence>
<proteinExistence type="predicted"/>
<keyword evidence="6" id="KW-1185">Reference proteome</keyword>
<dbReference type="InterPro" id="IPR000742">
    <property type="entry name" value="EGF"/>
</dbReference>
<evidence type="ECO:0000256" key="1">
    <source>
        <dbReference type="SAM" id="Phobius"/>
    </source>
</evidence>
<evidence type="ECO:0000313" key="6">
    <source>
        <dbReference type="Proteomes" id="UP001642409"/>
    </source>
</evidence>
<reference evidence="4" key="1">
    <citation type="submission" date="2023-06" db="EMBL/GenBank/DDBJ databases">
        <authorList>
            <person name="Kurt Z."/>
        </authorList>
    </citation>
    <scope>NUCLEOTIDE SEQUENCE</scope>
</reference>
<dbReference type="AlphaFoldDB" id="A0AA86R3H6"/>
<keyword evidence="1" id="KW-0812">Transmembrane</keyword>
<name>A0AA86R3H6_9EUKA</name>
<dbReference type="EMBL" id="CAXDID020000370">
    <property type="protein sequence ID" value="CAL6083101.1"/>
    <property type="molecule type" value="Genomic_DNA"/>
</dbReference>
<accession>A0AA86R3H6</accession>
<feature type="transmembrane region" description="Helical" evidence="1">
    <location>
        <begin position="419"/>
        <end position="442"/>
    </location>
</feature>